<name>A0ABP6J6H9_9ACTN</name>
<accession>A0ABP6J6H9</accession>
<gene>
    <name evidence="2" type="ORF">GCM10010446_00970</name>
</gene>
<evidence type="ECO:0000256" key="1">
    <source>
        <dbReference type="SAM" id="MobiDB-lite"/>
    </source>
</evidence>
<comment type="caution">
    <text evidence="2">The sequence shown here is derived from an EMBL/GenBank/DDBJ whole genome shotgun (WGS) entry which is preliminary data.</text>
</comment>
<evidence type="ECO:0000313" key="3">
    <source>
        <dbReference type="Proteomes" id="UP001500403"/>
    </source>
</evidence>
<evidence type="ECO:0008006" key="4">
    <source>
        <dbReference type="Google" id="ProtNLM"/>
    </source>
</evidence>
<organism evidence="2 3">
    <name type="scientific">Streptomyces enissocaesilis</name>
    <dbReference type="NCBI Taxonomy" id="332589"/>
    <lineage>
        <taxon>Bacteria</taxon>
        <taxon>Bacillati</taxon>
        <taxon>Actinomycetota</taxon>
        <taxon>Actinomycetes</taxon>
        <taxon>Kitasatosporales</taxon>
        <taxon>Streptomycetaceae</taxon>
        <taxon>Streptomyces</taxon>
        <taxon>Streptomyces rochei group</taxon>
    </lineage>
</organism>
<sequence length="209" mass="22797">MTLRRGQVYTLRLAAVPAVESGEDRVAVSVEACGESVEARQVVLLDGVEPLREPFALALGEHLGEGPDVTGQGVEFRAVGQDGLEPELFDLGQRLGSAEDPLIGVVFGPTADGETSCASRLLRLLRPDMLVLWDKGFDGNGFLAAVTAIRAQFLGRLRSNRRTPGPHTSRRRLVPVGDRRREGTCDRREHRGDLRGRHVFTGSYRLATT</sequence>
<feature type="compositionally biased region" description="Basic and acidic residues" evidence="1">
    <location>
        <begin position="177"/>
        <end position="188"/>
    </location>
</feature>
<dbReference type="RefSeq" id="WP_344488805.1">
    <property type="nucleotide sequence ID" value="NZ_BAAAUD010000002.1"/>
</dbReference>
<reference evidence="3" key="1">
    <citation type="journal article" date="2019" name="Int. J. Syst. Evol. Microbiol.">
        <title>The Global Catalogue of Microorganisms (GCM) 10K type strain sequencing project: providing services to taxonomists for standard genome sequencing and annotation.</title>
        <authorList>
            <consortium name="The Broad Institute Genomics Platform"/>
            <consortium name="The Broad Institute Genome Sequencing Center for Infectious Disease"/>
            <person name="Wu L."/>
            <person name="Ma J."/>
        </authorList>
    </citation>
    <scope>NUCLEOTIDE SEQUENCE [LARGE SCALE GENOMIC DNA]</scope>
    <source>
        <strain evidence="3">JCM 9088</strain>
    </source>
</reference>
<dbReference type="EMBL" id="BAAAUD010000002">
    <property type="protein sequence ID" value="GAA2920773.1"/>
    <property type="molecule type" value="Genomic_DNA"/>
</dbReference>
<dbReference type="Proteomes" id="UP001500403">
    <property type="component" value="Unassembled WGS sequence"/>
</dbReference>
<evidence type="ECO:0000313" key="2">
    <source>
        <dbReference type="EMBL" id="GAA2920773.1"/>
    </source>
</evidence>
<keyword evidence="3" id="KW-1185">Reference proteome</keyword>
<proteinExistence type="predicted"/>
<protein>
    <recommendedName>
        <fullName evidence="4">Transposase IS4-like domain-containing protein</fullName>
    </recommendedName>
</protein>
<feature type="region of interest" description="Disordered" evidence="1">
    <location>
        <begin position="159"/>
        <end position="188"/>
    </location>
</feature>